<organism evidence="1">
    <name type="scientific">Oryza barthii</name>
    <dbReference type="NCBI Taxonomy" id="65489"/>
    <lineage>
        <taxon>Eukaryota</taxon>
        <taxon>Viridiplantae</taxon>
        <taxon>Streptophyta</taxon>
        <taxon>Embryophyta</taxon>
        <taxon>Tracheophyta</taxon>
        <taxon>Spermatophyta</taxon>
        <taxon>Magnoliopsida</taxon>
        <taxon>Liliopsida</taxon>
        <taxon>Poales</taxon>
        <taxon>Poaceae</taxon>
        <taxon>BOP clade</taxon>
        <taxon>Oryzoideae</taxon>
        <taxon>Oryzeae</taxon>
        <taxon>Oryzinae</taxon>
        <taxon>Oryza</taxon>
    </lineage>
</organism>
<dbReference type="PaxDb" id="65489-OBART02G10790.1"/>
<dbReference type="AlphaFoldDB" id="A0A0D3F351"/>
<evidence type="ECO:0000313" key="1">
    <source>
        <dbReference type="EnsemblPlants" id="OBART02G10790.1"/>
    </source>
</evidence>
<protein>
    <submittedName>
        <fullName evidence="1">Uncharacterized protein</fullName>
    </submittedName>
</protein>
<name>A0A0D3F351_9ORYZ</name>
<dbReference type="EnsemblPlants" id="OBART02G10790.1">
    <property type="protein sequence ID" value="OBART02G10790.1"/>
    <property type="gene ID" value="OBART02G10790"/>
</dbReference>
<accession>A0A0D3F351</accession>
<sequence>MPIPPPSMPTPVAVRRTAASLPPSDVSLFGERDITRCLLHRCCAVPLPQASPPWIGNGCKHRQIRFTEKFFLSDIVVHKVGSATIPCNQKYEVGTVQFKNRFFSTKIIRQGLSPRVEKSGIARGIARENF</sequence>
<dbReference type="Proteomes" id="UP000026960">
    <property type="component" value="Chromosome 2"/>
</dbReference>
<proteinExistence type="predicted"/>
<reference evidence="1" key="2">
    <citation type="submission" date="2015-03" db="UniProtKB">
        <authorList>
            <consortium name="EnsemblPlants"/>
        </authorList>
    </citation>
    <scope>IDENTIFICATION</scope>
</reference>
<dbReference type="Gramene" id="OBART02G10790.1">
    <property type="protein sequence ID" value="OBART02G10790.1"/>
    <property type="gene ID" value="OBART02G10790"/>
</dbReference>
<reference evidence="1" key="1">
    <citation type="journal article" date="2009" name="Rice">
        <title>De Novo Next Generation Sequencing of Plant Genomes.</title>
        <authorList>
            <person name="Rounsley S."/>
            <person name="Marri P.R."/>
            <person name="Yu Y."/>
            <person name="He R."/>
            <person name="Sisneros N."/>
            <person name="Goicoechea J.L."/>
            <person name="Lee S.J."/>
            <person name="Angelova A."/>
            <person name="Kudrna D."/>
            <person name="Luo M."/>
            <person name="Affourtit J."/>
            <person name="Desany B."/>
            <person name="Knight J."/>
            <person name="Niazi F."/>
            <person name="Egholm M."/>
            <person name="Wing R.A."/>
        </authorList>
    </citation>
    <scope>NUCLEOTIDE SEQUENCE [LARGE SCALE GENOMIC DNA]</scope>
    <source>
        <strain evidence="1">cv. IRGC 105608</strain>
    </source>
</reference>
<keyword evidence="2" id="KW-1185">Reference proteome</keyword>
<dbReference type="HOGENOM" id="CLU_1941304_0_0_1"/>
<evidence type="ECO:0000313" key="2">
    <source>
        <dbReference type="Proteomes" id="UP000026960"/>
    </source>
</evidence>